<evidence type="ECO:0000313" key="3">
    <source>
        <dbReference type="Proteomes" id="UP000249396"/>
    </source>
</evidence>
<proteinExistence type="predicted"/>
<dbReference type="AlphaFoldDB" id="A0A2W4TMN0"/>
<organism evidence="2 3">
    <name type="scientific">Candidatus Methylumidiphilus alinenensis</name>
    <dbReference type="NCBI Taxonomy" id="2202197"/>
    <lineage>
        <taxon>Bacteria</taxon>
        <taxon>Pseudomonadati</taxon>
        <taxon>Pseudomonadota</taxon>
        <taxon>Gammaproteobacteria</taxon>
        <taxon>Methylococcales</taxon>
        <taxon>Candidatus Methylumidiphilus</taxon>
    </lineage>
</organism>
<feature type="region of interest" description="Disordered" evidence="1">
    <location>
        <begin position="61"/>
        <end position="80"/>
    </location>
</feature>
<comment type="caution">
    <text evidence="2">The sequence shown here is derived from an EMBL/GenBank/DDBJ whole genome shotgun (WGS) entry which is preliminary data.</text>
</comment>
<feature type="non-terminal residue" evidence="2">
    <location>
        <position position="1"/>
    </location>
</feature>
<evidence type="ECO:0000256" key="1">
    <source>
        <dbReference type="SAM" id="MobiDB-lite"/>
    </source>
</evidence>
<name>A0A2W4TMN0_9GAMM</name>
<gene>
    <name evidence="2" type="ORF">DM484_04050</name>
</gene>
<sequence length="109" mass="12133">KDGSLDKEGHTDENGLIEYEYDPPWKSVLKVETEMGTYTFHPTPLAPVDTEQGLQQRLGMLGFHPQDDKGDAHNQGGKQHYEHAQTIQGTEISGALNDSFVKTMKPILP</sequence>
<protein>
    <submittedName>
        <fullName evidence="2">Uncharacterized protein</fullName>
    </submittedName>
</protein>
<evidence type="ECO:0000313" key="2">
    <source>
        <dbReference type="EMBL" id="PZN83577.1"/>
    </source>
</evidence>
<accession>A0A2W4TMN0</accession>
<dbReference type="EMBL" id="QJPH01000183">
    <property type="protein sequence ID" value="PZN83577.1"/>
    <property type="molecule type" value="Genomic_DNA"/>
</dbReference>
<reference evidence="2 3" key="1">
    <citation type="journal article" date="2018" name="Aquat. Microb. Ecol.">
        <title>Gammaproteobacterial methanotrophs dominate.</title>
        <authorList>
            <person name="Rissanen A.J."/>
            <person name="Saarenheimo J."/>
            <person name="Tiirola M."/>
            <person name="Peura S."/>
            <person name="Aalto S.L."/>
            <person name="Karvinen A."/>
            <person name="Nykanen H."/>
        </authorList>
    </citation>
    <scope>NUCLEOTIDE SEQUENCE [LARGE SCALE GENOMIC DNA]</scope>
    <source>
        <strain evidence="2">AMbin10</strain>
    </source>
</reference>
<dbReference type="Proteomes" id="UP000249396">
    <property type="component" value="Unassembled WGS sequence"/>
</dbReference>